<dbReference type="Proteomes" id="UP000824139">
    <property type="component" value="Unassembled WGS sequence"/>
</dbReference>
<dbReference type="PRINTS" id="PR00046">
    <property type="entry name" value="SIGMA70FCT"/>
</dbReference>
<name>A0A9D1FW35_9BACT</name>
<reference evidence="8" key="2">
    <citation type="journal article" date="2021" name="PeerJ">
        <title>Extensive microbial diversity within the chicken gut microbiome revealed by metagenomics and culture.</title>
        <authorList>
            <person name="Gilroy R."/>
            <person name="Ravi A."/>
            <person name="Getino M."/>
            <person name="Pursley I."/>
            <person name="Horton D.L."/>
            <person name="Alikhan N.F."/>
            <person name="Baker D."/>
            <person name="Gharbi K."/>
            <person name="Hall N."/>
            <person name="Watson M."/>
            <person name="Adriaenssens E.M."/>
            <person name="Foster-Nyarko E."/>
            <person name="Jarju S."/>
            <person name="Secka A."/>
            <person name="Antonio M."/>
            <person name="Oren A."/>
            <person name="Chaudhuri R.R."/>
            <person name="La Ragione R."/>
            <person name="Hildebrand F."/>
            <person name="Pallen M.J."/>
        </authorList>
    </citation>
    <scope>NUCLEOTIDE SEQUENCE</scope>
    <source>
        <strain evidence="8">CHK152-2994</strain>
    </source>
</reference>
<comment type="similarity">
    <text evidence="5">Belongs to the sigma-70 factor family.</text>
</comment>
<keyword evidence="3 5" id="KW-0238">DNA-binding</keyword>
<feature type="domain" description="RNA polymerase sigma-70" evidence="7">
    <location>
        <begin position="288"/>
        <end position="314"/>
    </location>
</feature>
<evidence type="ECO:0000256" key="5">
    <source>
        <dbReference type="RuleBase" id="RU362124"/>
    </source>
</evidence>
<dbReference type="InterPro" id="IPR007627">
    <property type="entry name" value="RNA_pol_sigma70_r2"/>
</dbReference>
<dbReference type="AlphaFoldDB" id="A0A9D1FW35"/>
<dbReference type="InterPro" id="IPR050239">
    <property type="entry name" value="Sigma-70_RNA_pol_init_factors"/>
</dbReference>
<protein>
    <recommendedName>
        <fullName evidence="5">RNA polymerase sigma factor</fullName>
    </recommendedName>
</protein>
<accession>A0A9D1FW35</accession>
<keyword evidence="2 5" id="KW-0731">Sigma factor</keyword>
<comment type="function">
    <text evidence="5">Sigma factors are initiation factors that promote the attachment of RNA polymerase to specific initiation sites and are then released.</text>
</comment>
<evidence type="ECO:0000256" key="2">
    <source>
        <dbReference type="ARBA" id="ARBA00023082"/>
    </source>
</evidence>
<dbReference type="InterPro" id="IPR000943">
    <property type="entry name" value="RNA_pol_sigma70"/>
</dbReference>
<dbReference type="PROSITE" id="PS00716">
    <property type="entry name" value="SIGMA70_2"/>
    <property type="match status" value="1"/>
</dbReference>
<organism evidence="8 9">
    <name type="scientific">Candidatus Scatenecus faecavium</name>
    <dbReference type="NCBI Taxonomy" id="2840915"/>
    <lineage>
        <taxon>Bacteria</taxon>
        <taxon>Candidatus Scatenecus</taxon>
    </lineage>
</organism>
<evidence type="ECO:0000259" key="6">
    <source>
        <dbReference type="PROSITE" id="PS00715"/>
    </source>
</evidence>
<dbReference type="InterPro" id="IPR036388">
    <property type="entry name" value="WH-like_DNA-bd_sf"/>
</dbReference>
<dbReference type="InterPro" id="IPR014284">
    <property type="entry name" value="RNA_pol_sigma-70_dom"/>
</dbReference>
<evidence type="ECO:0000256" key="1">
    <source>
        <dbReference type="ARBA" id="ARBA00023015"/>
    </source>
</evidence>
<keyword evidence="1 5" id="KW-0805">Transcription regulation</keyword>
<dbReference type="Pfam" id="PF04545">
    <property type="entry name" value="Sigma70_r4"/>
    <property type="match status" value="1"/>
</dbReference>
<dbReference type="GO" id="GO:0016987">
    <property type="term" value="F:sigma factor activity"/>
    <property type="evidence" value="ECO:0007669"/>
    <property type="project" value="UniProtKB-KW"/>
</dbReference>
<reference evidence="8" key="1">
    <citation type="submission" date="2020-10" db="EMBL/GenBank/DDBJ databases">
        <authorList>
            <person name="Gilroy R."/>
        </authorList>
    </citation>
    <scope>NUCLEOTIDE SEQUENCE</scope>
    <source>
        <strain evidence="8">CHK152-2994</strain>
    </source>
</reference>
<dbReference type="NCBIfam" id="TIGR02937">
    <property type="entry name" value="sigma70-ECF"/>
    <property type="match status" value="1"/>
</dbReference>
<dbReference type="PANTHER" id="PTHR30603:SF47">
    <property type="entry name" value="RNA POLYMERASE SIGMA FACTOR SIGD, CHLOROPLASTIC"/>
    <property type="match status" value="1"/>
</dbReference>
<dbReference type="Pfam" id="PF04542">
    <property type="entry name" value="Sigma70_r2"/>
    <property type="match status" value="1"/>
</dbReference>
<evidence type="ECO:0000256" key="3">
    <source>
        <dbReference type="ARBA" id="ARBA00023125"/>
    </source>
</evidence>
<sequence>MKKEIEKLGLISEDISDENVNFHELEPMDEDDEIIHSVEDPKVQESLASVNSDDSVKIYLQQIGKIPLLSGEQELELAKKIYETQDEFSKNLLVNANLRLVVSIAKKYIGRGLSFLDLIQEGNLGLMKAAGRFDYTKGYKFSTYATWWIQQSITRAIADKARIIRLPIHMIESLGKIRRATIDLTTELGHTPTKQEIAYRLGVSVNKLTSIIKSAQSTISMETPASSSEDSSKIADFIVDDSTITPDSRVSQENLFEDIRKMLNQLSPKERDVLILRYGLDNSGAKKTLDEIGSQYGVSRERIRQIENRAIAKLKKLCKNKHLTVGLKNYFGE</sequence>
<dbReference type="GO" id="GO:0006352">
    <property type="term" value="P:DNA-templated transcription initiation"/>
    <property type="evidence" value="ECO:0007669"/>
    <property type="project" value="InterPro"/>
</dbReference>
<evidence type="ECO:0000313" key="9">
    <source>
        <dbReference type="Proteomes" id="UP000824139"/>
    </source>
</evidence>
<keyword evidence="4 5" id="KW-0804">Transcription</keyword>
<dbReference type="InterPro" id="IPR009042">
    <property type="entry name" value="RNA_pol_sigma70_r1_2"/>
</dbReference>
<feature type="domain" description="RNA polymerase sigma-70" evidence="6">
    <location>
        <begin position="117"/>
        <end position="130"/>
    </location>
</feature>
<evidence type="ECO:0000313" key="8">
    <source>
        <dbReference type="EMBL" id="HIS83025.1"/>
    </source>
</evidence>
<dbReference type="PROSITE" id="PS00715">
    <property type="entry name" value="SIGMA70_1"/>
    <property type="match status" value="1"/>
</dbReference>
<dbReference type="InterPro" id="IPR013325">
    <property type="entry name" value="RNA_pol_sigma_r2"/>
</dbReference>
<dbReference type="CDD" id="cd06171">
    <property type="entry name" value="Sigma70_r4"/>
    <property type="match status" value="1"/>
</dbReference>
<dbReference type="Pfam" id="PF04539">
    <property type="entry name" value="Sigma70_r3"/>
    <property type="match status" value="1"/>
</dbReference>
<proteinExistence type="inferred from homology"/>
<dbReference type="Gene3D" id="1.10.601.10">
    <property type="entry name" value="RNA Polymerase Primary Sigma Factor"/>
    <property type="match status" value="1"/>
</dbReference>
<dbReference type="FunFam" id="1.10.601.10:FF:000001">
    <property type="entry name" value="RNA polymerase sigma factor SigA"/>
    <property type="match status" value="1"/>
</dbReference>
<evidence type="ECO:0000256" key="4">
    <source>
        <dbReference type="ARBA" id="ARBA00023163"/>
    </source>
</evidence>
<dbReference type="PANTHER" id="PTHR30603">
    <property type="entry name" value="RNA POLYMERASE SIGMA FACTOR RPO"/>
    <property type="match status" value="1"/>
</dbReference>
<dbReference type="Pfam" id="PF00140">
    <property type="entry name" value="Sigma70_r1_2"/>
    <property type="match status" value="1"/>
</dbReference>
<dbReference type="InterPro" id="IPR007630">
    <property type="entry name" value="RNA_pol_sigma70_r4"/>
</dbReference>
<gene>
    <name evidence="8" type="ORF">IAD41_05405</name>
</gene>
<dbReference type="InterPro" id="IPR007624">
    <property type="entry name" value="RNA_pol_sigma70_r3"/>
</dbReference>
<dbReference type="GO" id="GO:0003677">
    <property type="term" value="F:DNA binding"/>
    <property type="evidence" value="ECO:0007669"/>
    <property type="project" value="UniProtKB-KW"/>
</dbReference>
<dbReference type="SUPFAM" id="SSF88659">
    <property type="entry name" value="Sigma3 and sigma4 domains of RNA polymerase sigma factors"/>
    <property type="match status" value="2"/>
</dbReference>
<evidence type="ECO:0000259" key="7">
    <source>
        <dbReference type="PROSITE" id="PS00716"/>
    </source>
</evidence>
<dbReference type="SUPFAM" id="SSF88946">
    <property type="entry name" value="Sigma2 domain of RNA polymerase sigma factors"/>
    <property type="match status" value="1"/>
</dbReference>
<dbReference type="Gene3D" id="1.10.10.10">
    <property type="entry name" value="Winged helix-like DNA-binding domain superfamily/Winged helix DNA-binding domain"/>
    <property type="match status" value="2"/>
</dbReference>
<comment type="caution">
    <text evidence="8">The sequence shown here is derived from an EMBL/GenBank/DDBJ whole genome shotgun (WGS) entry which is preliminary data.</text>
</comment>
<dbReference type="InterPro" id="IPR013324">
    <property type="entry name" value="RNA_pol_sigma_r3/r4-like"/>
</dbReference>
<dbReference type="EMBL" id="DVJO01000116">
    <property type="protein sequence ID" value="HIS83025.1"/>
    <property type="molecule type" value="Genomic_DNA"/>
</dbReference>